<evidence type="ECO:0000256" key="6">
    <source>
        <dbReference type="PIRNR" id="PIRNR001123"/>
    </source>
</evidence>
<evidence type="ECO:0000256" key="7">
    <source>
        <dbReference type="PIRSR" id="PIRSR001123-1"/>
    </source>
</evidence>
<evidence type="ECO:0000256" key="2">
    <source>
        <dbReference type="ARBA" id="ARBA00022438"/>
    </source>
</evidence>
<dbReference type="Proteomes" id="UP000030661">
    <property type="component" value="Unassembled WGS sequence"/>
</dbReference>
<dbReference type="InterPro" id="IPR051464">
    <property type="entry name" value="Peptidase_M42_aminopept"/>
</dbReference>
<feature type="binding site" evidence="8">
    <location>
        <position position="212"/>
    </location>
    <ligand>
        <name>Zn(2+)</name>
        <dbReference type="ChEBI" id="CHEBI:29105"/>
        <label>2</label>
    </ligand>
</feature>
<sequence length="358" mass="39279">MNTVKDLLARLSTASGTPGNEGEIRTIIREELAEVAEFSYDHTGSIICRKHGGKETPKIMLAGHTDEIGFIVRLITDDGFIKFHNLGGWWGHTMLAQRVVIKTTKGDVPGIIGAKPVHYLRPEERNTIMDIKDMHIDVGAKDKQEAMDGFGIFPGNHIVPYTPFMEMKNPRLISGKAFDDRVGVALFIHAIQHLAHTDLPNTVYGVGTVQEEIGSRGAETAVDLINPDVAIILEGSPADDTPGFVKAESQGIVGQGPQIRLFDPTMIPNTDLVHFVLETARASHIPHQVAVRISGGTDGRQIHVHQRGVPTIVIAPPVRYIHGHVGLLHLDDYEHTLQLLVELLQRLDTAIVASFTKF</sequence>
<dbReference type="GO" id="GO:0004177">
    <property type="term" value="F:aminopeptidase activity"/>
    <property type="evidence" value="ECO:0007669"/>
    <property type="project" value="UniProtKB-UniRule"/>
</dbReference>
<proteinExistence type="inferred from homology"/>
<dbReference type="Pfam" id="PF05343">
    <property type="entry name" value="Peptidase_M42"/>
    <property type="match status" value="1"/>
</dbReference>
<evidence type="ECO:0000256" key="1">
    <source>
        <dbReference type="ARBA" id="ARBA00006272"/>
    </source>
</evidence>
<gene>
    <name evidence="9" type="ORF">U27_02158</name>
</gene>
<feature type="binding site" evidence="8">
    <location>
        <position position="179"/>
    </location>
    <ligand>
        <name>Zn(2+)</name>
        <dbReference type="ChEBI" id="CHEBI:29105"/>
        <label>2</label>
    </ligand>
</feature>
<dbReference type="PANTHER" id="PTHR32481">
    <property type="entry name" value="AMINOPEPTIDASE"/>
    <property type="match status" value="1"/>
</dbReference>
<comment type="cofactor">
    <cofactor evidence="8">
        <name>a divalent metal cation</name>
        <dbReference type="ChEBI" id="CHEBI:60240"/>
    </cofactor>
    <text evidence="8">Binds 2 divalent metal cations per subunit.</text>
</comment>
<dbReference type="STRING" id="1499967.U27_02158"/>
<feature type="binding site" evidence="8">
    <location>
        <position position="322"/>
    </location>
    <ligand>
        <name>Zn(2+)</name>
        <dbReference type="ChEBI" id="CHEBI:29105"/>
        <label>2</label>
    </ligand>
</feature>
<dbReference type="InterPro" id="IPR023367">
    <property type="entry name" value="Peptidase_M42_dom2"/>
</dbReference>
<keyword evidence="4 8" id="KW-0479">Metal-binding</keyword>
<dbReference type="HOGENOM" id="CLU_047249_0_2_0"/>
<keyword evidence="2" id="KW-0031">Aminopeptidase</keyword>
<keyword evidence="10" id="KW-1185">Reference proteome</keyword>
<organism evidence="9">
    <name type="scientific">Vecturithrix granuli</name>
    <dbReference type="NCBI Taxonomy" id="1499967"/>
    <lineage>
        <taxon>Bacteria</taxon>
        <taxon>Candidatus Moduliflexota</taxon>
        <taxon>Candidatus Vecturitrichia</taxon>
        <taxon>Candidatus Vecturitrichales</taxon>
        <taxon>Candidatus Vecturitrichaceae</taxon>
        <taxon>Candidatus Vecturithrix</taxon>
    </lineage>
</organism>
<dbReference type="SUPFAM" id="SSF53187">
    <property type="entry name" value="Zn-dependent exopeptidases"/>
    <property type="match status" value="1"/>
</dbReference>
<dbReference type="GO" id="GO:0046872">
    <property type="term" value="F:metal ion binding"/>
    <property type="evidence" value="ECO:0007669"/>
    <property type="project" value="UniProtKB-UniRule"/>
</dbReference>
<dbReference type="Gene3D" id="2.40.30.40">
    <property type="entry name" value="Peptidase M42, domain 2"/>
    <property type="match status" value="1"/>
</dbReference>
<feature type="active site" description="Proton acceptor" evidence="7">
    <location>
        <position position="211"/>
    </location>
</feature>
<accession>A0A0S6WC56</accession>
<dbReference type="InterPro" id="IPR008007">
    <property type="entry name" value="Peptidase_M42"/>
</dbReference>
<dbReference type="GO" id="GO:0006508">
    <property type="term" value="P:proteolysis"/>
    <property type="evidence" value="ECO:0007669"/>
    <property type="project" value="UniProtKB-KW"/>
</dbReference>
<dbReference type="PIRSF" id="PIRSF001123">
    <property type="entry name" value="PepA_GA"/>
    <property type="match status" value="1"/>
</dbReference>
<keyword evidence="5" id="KW-0378">Hydrolase</keyword>
<name>A0A0S6WC56_VECG1</name>
<evidence type="ECO:0000313" key="9">
    <source>
        <dbReference type="EMBL" id="GAK55326.1"/>
    </source>
</evidence>
<dbReference type="eggNOG" id="COG1363">
    <property type="taxonomic scope" value="Bacteria"/>
</dbReference>
<feature type="binding site" evidence="8">
    <location>
        <position position="234"/>
    </location>
    <ligand>
        <name>Zn(2+)</name>
        <dbReference type="ChEBI" id="CHEBI:29105"/>
        <label>1</label>
    </ligand>
</feature>
<evidence type="ECO:0000256" key="8">
    <source>
        <dbReference type="PIRSR" id="PIRSR001123-2"/>
    </source>
</evidence>
<evidence type="ECO:0000256" key="3">
    <source>
        <dbReference type="ARBA" id="ARBA00022670"/>
    </source>
</evidence>
<evidence type="ECO:0000313" key="10">
    <source>
        <dbReference type="Proteomes" id="UP000030661"/>
    </source>
</evidence>
<feature type="binding site" evidence="8">
    <location>
        <position position="64"/>
    </location>
    <ligand>
        <name>Zn(2+)</name>
        <dbReference type="ChEBI" id="CHEBI:29105"/>
        <label>1</label>
    </ligand>
</feature>
<protein>
    <submittedName>
        <fullName evidence="9">Cellulase</fullName>
    </submittedName>
</protein>
<dbReference type="SUPFAM" id="SSF101821">
    <property type="entry name" value="Aminopeptidase/glucanase lid domain"/>
    <property type="match status" value="1"/>
</dbReference>
<dbReference type="AlphaFoldDB" id="A0A0S6WC56"/>
<keyword evidence="3" id="KW-0645">Protease</keyword>
<dbReference type="CDD" id="cd05656">
    <property type="entry name" value="M42_Frv"/>
    <property type="match status" value="1"/>
</dbReference>
<dbReference type="Gene3D" id="3.40.630.10">
    <property type="entry name" value="Zn peptidases"/>
    <property type="match status" value="1"/>
</dbReference>
<dbReference type="PANTHER" id="PTHR32481:SF0">
    <property type="entry name" value="AMINOPEPTIDASE YPDE-RELATED"/>
    <property type="match status" value="1"/>
</dbReference>
<dbReference type="EMBL" id="DF820463">
    <property type="protein sequence ID" value="GAK55326.1"/>
    <property type="molecule type" value="Genomic_DNA"/>
</dbReference>
<evidence type="ECO:0000256" key="5">
    <source>
        <dbReference type="ARBA" id="ARBA00022801"/>
    </source>
</evidence>
<comment type="similarity">
    <text evidence="1 6">Belongs to the peptidase M42 family.</text>
</comment>
<reference evidence="9" key="1">
    <citation type="journal article" date="2015" name="PeerJ">
        <title>First genomic representation of candidate bacterial phylum KSB3 points to enhanced environmental sensing as a trigger of wastewater bulking.</title>
        <authorList>
            <person name="Sekiguchi Y."/>
            <person name="Ohashi A."/>
            <person name="Parks D.H."/>
            <person name="Yamauchi T."/>
            <person name="Tyson G.W."/>
            <person name="Hugenholtz P."/>
        </authorList>
    </citation>
    <scope>NUCLEOTIDE SEQUENCE [LARGE SCALE GENOMIC DNA]</scope>
</reference>
<evidence type="ECO:0000256" key="4">
    <source>
        <dbReference type="ARBA" id="ARBA00022723"/>
    </source>
</evidence>
<feature type="binding site" evidence="8">
    <location>
        <position position="179"/>
    </location>
    <ligand>
        <name>Zn(2+)</name>
        <dbReference type="ChEBI" id="CHEBI:29105"/>
        <label>1</label>
    </ligand>
</feature>